<dbReference type="InterPro" id="IPR000719">
    <property type="entry name" value="Prot_kinase_dom"/>
</dbReference>
<evidence type="ECO:0000259" key="2">
    <source>
        <dbReference type="PROSITE" id="PS50011"/>
    </source>
</evidence>
<proteinExistence type="predicted"/>
<organism evidence="3 4">
    <name type="scientific">Kingdonia uniflora</name>
    <dbReference type="NCBI Taxonomy" id="39325"/>
    <lineage>
        <taxon>Eukaryota</taxon>
        <taxon>Viridiplantae</taxon>
        <taxon>Streptophyta</taxon>
        <taxon>Embryophyta</taxon>
        <taxon>Tracheophyta</taxon>
        <taxon>Spermatophyta</taxon>
        <taxon>Magnoliopsida</taxon>
        <taxon>Ranunculales</taxon>
        <taxon>Circaeasteraceae</taxon>
        <taxon>Kingdonia</taxon>
    </lineage>
</organism>
<evidence type="ECO:0000313" key="4">
    <source>
        <dbReference type="Proteomes" id="UP000541444"/>
    </source>
</evidence>
<evidence type="ECO:0000313" key="3">
    <source>
        <dbReference type="EMBL" id="KAF6162794.1"/>
    </source>
</evidence>
<keyword evidence="4" id="KW-1185">Reference proteome</keyword>
<dbReference type="PANTHER" id="PTHR47976">
    <property type="entry name" value="G-TYPE LECTIN S-RECEPTOR-LIKE SERINE/THREONINE-PROTEIN KINASE SD2-5"/>
    <property type="match status" value="1"/>
</dbReference>
<dbReference type="Proteomes" id="UP000541444">
    <property type="component" value="Unassembled WGS sequence"/>
</dbReference>
<dbReference type="OrthoDB" id="4062651at2759"/>
<protein>
    <recommendedName>
        <fullName evidence="2">Protein kinase domain-containing protein</fullName>
    </recommendedName>
</protein>
<dbReference type="GO" id="GO:0004672">
    <property type="term" value="F:protein kinase activity"/>
    <property type="evidence" value="ECO:0007669"/>
    <property type="project" value="InterPro"/>
</dbReference>
<gene>
    <name evidence="3" type="ORF">GIB67_029063</name>
</gene>
<dbReference type="AlphaFoldDB" id="A0A7J7N6Y9"/>
<dbReference type="SUPFAM" id="SSF56112">
    <property type="entry name" value="Protein kinase-like (PK-like)"/>
    <property type="match status" value="1"/>
</dbReference>
<dbReference type="GO" id="GO:0005524">
    <property type="term" value="F:ATP binding"/>
    <property type="evidence" value="ECO:0007669"/>
    <property type="project" value="InterPro"/>
</dbReference>
<feature type="domain" description="Protein kinase" evidence="2">
    <location>
        <begin position="1"/>
        <end position="84"/>
    </location>
</feature>
<dbReference type="InterPro" id="IPR051343">
    <property type="entry name" value="G-type_lectin_kinases/EP1-like"/>
</dbReference>
<name>A0A7J7N6Y9_9MAGN</name>
<dbReference type="EMBL" id="JACGCM010001011">
    <property type="protein sequence ID" value="KAF6162794.1"/>
    <property type="molecule type" value="Genomic_DNA"/>
</dbReference>
<dbReference type="Gene3D" id="1.10.510.10">
    <property type="entry name" value="Transferase(Phosphotransferase) domain 1"/>
    <property type="match status" value="1"/>
</dbReference>
<keyword evidence="1" id="KW-0732">Signal</keyword>
<comment type="caution">
    <text evidence="3">The sequence shown here is derived from an EMBL/GenBank/DDBJ whole genome shotgun (WGS) entry which is preliminary data.</text>
</comment>
<accession>A0A7J7N6Y9</accession>
<dbReference type="PANTHER" id="PTHR47976:SF115">
    <property type="entry name" value="RECEPTOR-LIKE SERINE_THREONINE-PROTEIN KINASE"/>
    <property type="match status" value="1"/>
</dbReference>
<evidence type="ECO:0000256" key="1">
    <source>
        <dbReference type="ARBA" id="ARBA00022729"/>
    </source>
</evidence>
<reference evidence="3 4" key="1">
    <citation type="journal article" date="2020" name="IScience">
        <title>Genome Sequencing of the Endangered Kingdonia uniflora (Circaeasteraceae, Ranunculales) Reveals Potential Mechanisms of Evolutionary Specialization.</title>
        <authorList>
            <person name="Sun Y."/>
            <person name="Deng T."/>
            <person name="Zhang A."/>
            <person name="Moore M.J."/>
            <person name="Landis J.B."/>
            <person name="Lin N."/>
            <person name="Zhang H."/>
            <person name="Zhang X."/>
            <person name="Huang J."/>
            <person name="Zhang X."/>
            <person name="Sun H."/>
            <person name="Wang H."/>
        </authorList>
    </citation>
    <scope>NUCLEOTIDE SEQUENCE [LARGE SCALE GENOMIC DNA]</scope>
    <source>
        <strain evidence="3">TB1705</strain>
        <tissue evidence="3">Leaf</tissue>
    </source>
</reference>
<dbReference type="InterPro" id="IPR011009">
    <property type="entry name" value="Kinase-like_dom_sf"/>
</dbReference>
<sequence length="84" mass="9594">MISELKISSVAARWTLGFNFPGRDGVTGRFLSWKLRYKVAVDVARALVYLHHDCWPRILDLDIKPENILLDDDLEAVVSDFSAF</sequence>
<dbReference type="PROSITE" id="PS50011">
    <property type="entry name" value="PROTEIN_KINASE_DOM"/>
    <property type="match status" value="1"/>
</dbReference>